<dbReference type="OrthoDB" id="9980836at2759"/>
<dbReference type="Pfam" id="PF00383">
    <property type="entry name" value="dCMP_cyt_deam_1"/>
    <property type="match status" value="1"/>
</dbReference>
<sequence length="215" mass="24046">MAGAYSSAQLLDAFLQCITNKIIPRTARGVAEGSKVFGAAILRKEDLSVVIAETNNEKECPLYHGEVHTIKCFYEIPTQQRPSPKDCIFLTTHEPCSLCLSAITWSGFDNFYYLFTYEDTRDAFSIPYDIEITQEVFQNPTVGGEASGERASRSLYNRKNKFFEAMSITALVEAIEDEADRFIFAARIAVIKKQYAALSDDYQKQKGTAGAIAFK</sequence>
<dbReference type="Proteomes" id="UP000015241">
    <property type="component" value="Unassembled WGS sequence"/>
</dbReference>
<dbReference type="eggNOG" id="ENOG502S00E">
    <property type="taxonomic scope" value="Eukaryota"/>
</dbReference>
<evidence type="ECO:0000313" key="2">
    <source>
        <dbReference type="EMBL" id="EPT03191.1"/>
    </source>
</evidence>
<dbReference type="InterPro" id="IPR002125">
    <property type="entry name" value="CMP_dCMP_dom"/>
</dbReference>
<keyword evidence="3" id="KW-1185">Reference proteome</keyword>
<accession>S8FPL9</accession>
<protein>
    <recommendedName>
        <fullName evidence="1">CMP/dCMP-type deaminase domain-containing protein</fullName>
    </recommendedName>
</protein>
<organism evidence="2 3">
    <name type="scientific">Fomitopsis schrenkii</name>
    <name type="common">Brown rot fungus</name>
    <dbReference type="NCBI Taxonomy" id="2126942"/>
    <lineage>
        <taxon>Eukaryota</taxon>
        <taxon>Fungi</taxon>
        <taxon>Dikarya</taxon>
        <taxon>Basidiomycota</taxon>
        <taxon>Agaricomycotina</taxon>
        <taxon>Agaricomycetes</taxon>
        <taxon>Polyporales</taxon>
        <taxon>Fomitopsis</taxon>
    </lineage>
</organism>
<dbReference type="AlphaFoldDB" id="S8FPL9"/>
<evidence type="ECO:0000259" key="1">
    <source>
        <dbReference type="Pfam" id="PF00383"/>
    </source>
</evidence>
<dbReference type="GO" id="GO:0006139">
    <property type="term" value="P:nucleobase-containing compound metabolic process"/>
    <property type="evidence" value="ECO:0007669"/>
    <property type="project" value="UniProtKB-ARBA"/>
</dbReference>
<dbReference type="InterPro" id="IPR016193">
    <property type="entry name" value="Cytidine_deaminase-like"/>
</dbReference>
<name>S8FPL9_FOMSC</name>
<evidence type="ECO:0000313" key="3">
    <source>
        <dbReference type="Proteomes" id="UP000015241"/>
    </source>
</evidence>
<dbReference type="CDD" id="cd01285">
    <property type="entry name" value="nucleoside_deaminase"/>
    <property type="match status" value="1"/>
</dbReference>
<dbReference type="STRING" id="743788.S8FPL9"/>
<dbReference type="Gene3D" id="3.40.140.10">
    <property type="entry name" value="Cytidine Deaminase, domain 2"/>
    <property type="match status" value="1"/>
</dbReference>
<dbReference type="HOGENOM" id="CLU_107695_0_0_1"/>
<proteinExistence type="predicted"/>
<dbReference type="InParanoid" id="S8FPL9"/>
<dbReference type="SUPFAM" id="SSF53927">
    <property type="entry name" value="Cytidine deaminase-like"/>
    <property type="match status" value="1"/>
</dbReference>
<dbReference type="EMBL" id="KE504131">
    <property type="protein sequence ID" value="EPT03191.1"/>
    <property type="molecule type" value="Genomic_DNA"/>
</dbReference>
<gene>
    <name evidence="2" type="ORF">FOMPIDRAFT_1058840</name>
</gene>
<dbReference type="GO" id="GO:0003824">
    <property type="term" value="F:catalytic activity"/>
    <property type="evidence" value="ECO:0007669"/>
    <property type="project" value="InterPro"/>
</dbReference>
<reference evidence="2 3" key="1">
    <citation type="journal article" date="2012" name="Science">
        <title>The Paleozoic origin of enzymatic lignin decomposition reconstructed from 31 fungal genomes.</title>
        <authorList>
            <person name="Floudas D."/>
            <person name="Binder M."/>
            <person name="Riley R."/>
            <person name="Barry K."/>
            <person name="Blanchette R.A."/>
            <person name="Henrissat B."/>
            <person name="Martinez A.T."/>
            <person name="Otillar R."/>
            <person name="Spatafora J.W."/>
            <person name="Yadav J.S."/>
            <person name="Aerts A."/>
            <person name="Benoit I."/>
            <person name="Boyd A."/>
            <person name="Carlson A."/>
            <person name="Copeland A."/>
            <person name="Coutinho P.M."/>
            <person name="de Vries R.P."/>
            <person name="Ferreira P."/>
            <person name="Findley K."/>
            <person name="Foster B."/>
            <person name="Gaskell J."/>
            <person name="Glotzer D."/>
            <person name="Gorecki P."/>
            <person name="Heitman J."/>
            <person name="Hesse C."/>
            <person name="Hori C."/>
            <person name="Igarashi K."/>
            <person name="Jurgens J.A."/>
            <person name="Kallen N."/>
            <person name="Kersten P."/>
            <person name="Kohler A."/>
            <person name="Kuees U."/>
            <person name="Kumar T.K.A."/>
            <person name="Kuo A."/>
            <person name="LaButti K."/>
            <person name="Larrondo L.F."/>
            <person name="Lindquist E."/>
            <person name="Ling A."/>
            <person name="Lombard V."/>
            <person name="Lucas S."/>
            <person name="Lundell T."/>
            <person name="Martin R."/>
            <person name="McLaughlin D.J."/>
            <person name="Morgenstern I."/>
            <person name="Morin E."/>
            <person name="Murat C."/>
            <person name="Nagy L.G."/>
            <person name="Nolan M."/>
            <person name="Ohm R.A."/>
            <person name="Patyshakuliyeva A."/>
            <person name="Rokas A."/>
            <person name="Ruiz-Duenas F.J."/>
            <person name="Sabat G."/>
            <person name="Salamov A."/>
            <person name="Samejima M."/>
            <person name="Schmutz J."/>
            <person name="Slot J.C."/>
            <person name="St John F."/>
            <person name="Stenlid J."/>
            <person name="Sun H."/>
            <person name="Sun S."/>
            <person name="Syed K."/>
            <person name="Tsang A."/>
            <person name="Wiebenga A."/>
            <person name="Young D."/>
            <person name="Pisabarro A."/>
            <person name="Eastwood D.C."/>
            <person name="Martin F."/>
            <person name="Cullen D."/>
            <person name="Grigoriev I.V."/>
            <person name="Hibbett D.S."/>
        </authorList>
    </citation>
    <scope>NUCLEOTIDE SEQUENCE</scope>
    <source>
        <strain evidence="3">FP-58527</strain>
    </source>
</reference>
<feature type="domain" description="CMP/dCMP-type deaminase" evidence="1">
    <location>
        <begin position="31"/>
        <end position="113"/>
    </location>
</feature>